<dbReference type="Proteomes" id="UP000042958">
    <property type="component" value="Unassembled WGS sequence"/>
</dbReference>
<evidence type="ECO:0000313" key="3">
    <source>
        <dbReference type="Proteomes" id="UP000042958"/>
    </source>
</evidence>
<dbReference type="EMBL" id="CDHK01000005">
    <property type="protein sequence ID" value="CEJ57290.1"/>
    <property type="molecule type" value="Genomic_DNA"/>
</dbReference>
<dbReference type="AlphaFoldDB" id="A0A0F7TPD6"/>
<feature type="signal peptide" evidence="1">
    <location>
        <begin position="1"/>
        <end position="18"/>
    </location>
</feature>
<keyword evidence="1" id="KW-0732">Signal</keyword>
<proteinExistence type="predicted"/>
<evidence type="ECO:0000256" key="1">
    <source>
        <dbReference type="SAM" id="SignalP"/>
    </source>
</evidence>
<feature type="chain" id="PRO_5002522885" evidence="1">
    <location>
        <begin position="19"/>
        <end position="422"/>
    </location>
</feature>
<sequence length="422" mass="45254">MITFRALLLTGLVTSAIASAPSLNLFYGKYGFSKLRINNVFAAKNCGCSGTWDPPVFANISEYFGASLAELIPSEKTNTSGKSNAISLSIGQNTYTLALDYSEGYAHPHASNATVWARLISDMLVVGNYTPEHSVITGEYINTIGGTHNLTLIVYGEATCSGVFEPCAKVNPSEIVQQPTGVTVGARLDWSDKETLKKHIQYPVYNTTSLHELIITNASLPAFIYHEEIGAVVDTSTIRIGSNNNHNLQERQCVTSSYYAFYNEGAWATWGQWTPTSGCLYTGLDDAGGSLGFSIGFSMSYAESWSFGGNGIVAGLSPSFTFTLTEQYSWTWSYTCNVPANSVGQVYQRQFAGYGYVYAQLCYNAGACGITCGAAQGPNYAGAPDMAALNYGCSTGCSNVACASYPGWTNLNVWSPSPPNSC</sequence>
<reference evidence="3" key="1">
    <citation type="journal article" date="2015" name="Genome Announc.">
        <title>Draft genome sequence of the fungus Penicillium brasilianum MG11.</title>
        <authorList>
            <person name="Horn F."/>
            <person name="Linde J."/>
            <person name="Mattern D.J."/>
            <person name="Walther G."/>
            <person name="Guthke R."/>
            <person name="Brakhage A.A."/>
            <person name="Valiante V."/>
        </authorList>
    </citation>
    <scope>NUCLEOTIDE SEQUENCE [LARGE SCALE GENOMIC DNA]</scope>
    <source>
        <strain evidence="3">MG11</strain>
    </source>
</reference>
<dbReference type="STRING" id="104259.A0A0F7TPD6"/>
<accession>A0A0F7TPD6</accession>
<dbReference type="OrthoDB" id="4267083at2759"/>
<name>A0A0F7TPD6_PENBI</name>
<protein>
    <submittedName>
        <fullName evidence="2">Uncharacterized protein</fullName>
    </submittedName>
</protein>
<organism evidence="2 3">
    <name type="scientific">Penicillium brasilianum</name>
    <dbReference type="NCBI Taxonomy" id="104259"/>
    <lineage>
        <taxon>Eukaryota</taxon>
        <taxon>Fungi</taxon>
        <taxon>Dikarya</taxon>
        <taxon>Ascomycota</taxon>
        <taxon>Pezizomycotina</taxon>
        <taxon>Eurotiomycetes</taxon>
        <taxon>Eurotiomycetidae</taxon>
        <taxon>Eurotiales</taxon>
        <taxon>Aspergillaceae</taxon>
        <taxon>Penicillium</taxon>
    </lineage>
</organism>
<evidence type="ECO:0000313" key="2">
    <source>
        <dbReference type="EMBL" id="CEJ57290.1"/>
    </source>
</evidence>
<keyword evidence="3" id="KW-1185">Reference proteome</keyword>
<gene>
    <name evidence="2" type="ORF">PMG11_05988</name>
</gene>